<keyword evidence="5 6" id="KW-0012">Acyltransferase</keyword>
<dbReference type="InterPro" id="IPR001451">
    <property type="entry name" value="Hexapep"/>
</dbReference>
<evidence type="ECO:0000256" key="2">
    <source>
        <dbReference type="ARBA" id="ARBA00022556"/>
    </source>
</evidence>
<organism evidence="7 8">
    <name type="scientific">Hypericibacter terrae</name>
    <dbReference type="NCBI Taxonomy" id="2602015"/>
    <lineage>
        <taxon>Bacteria</taxon>
        <taxon>Pseudomonadati</taxon>
        <taxon>Pseudomonadota</taxon>
        <taxon>Alphaproteobacteria</taxon>
        <taxon>Rhodospirillales</taxon>
        <taxon>Dongiaceae</taxon>
        <taxon>Hypericibacter</taxon>
    </lineage>
</organism>
<dbReference type="EMBL" id="CP042906">
    <property type="protein sequence ID" value="QEX17809.1"/>
    <property type="molecule type" value="Genomic_DNA"/>
</dbReference>
<evidence type="ECO:0000256" key="6">
    <source>
        <dbReference type="HAMAP-Rule" id="MF_00523"/>
    </source>
</evidence>
<dbReference type="Gene3D" id="2.160.10.10">
    <property type="entry name" value="Hexapeptide repeat proteins"/>
    <property type="match status" value="1"/>
</dbReference>
<dbReference type="AlphaFoldDB" id="A0A5J6MKD9"/>
<dbReference type="NCBIfam" id="TIGR01853">
    <property type="entry name" value="lipid_A_lpxD"/>
    <property type="match status" value="1"/>
</dbReference>
<keyword evidence="3 6" id="KW-0808">Transferase</keyword>
<evidence type="ECO:0000256" key="5">
    <source>
        <dbReference type="ARBA" id="ARBA00023315"/>
    </source>
</evidence>
<comment type="pathway">
    <text evidence="6">Bacterial outer membrane biogenesis; LPS lipid A biosynthesis.</text>
</comment>
<dbReference type="GO" id="GO:0016020">
    <property type="term" value="C:membrane"/>
    <property type="evidence" value="ECO:0007669"/>
    <property type="project" value="GOC"/>
</dbReference>
<dbReference type="GO" id="GO:0009245">
    <property type="term" value="P:lipid A biosynthetic process"/>
    <property type="evidence" value="ECO:0007669"/>
    <property type="project" value="UniProtKB-UniRule"/>
</dbReference>
<evidence type="ECO:0000256" key="1">
    <source>
        <dbReference type="ARBA" id="ARBA00022516"/>
    </source>
</evidence>
<comment type="subunit">
    <text evidence="6">Homotrimer.</text>
</comment>
<dbReference type="KEGG" id="htq:FRZ44_31120"/>
<gene>
    <name evidence="6 7" type="primary">lpxD</name>
    <name evidence="7" type="ORF">FRZ44_31120</name>
</gene>
<keyword evidence="8" id="KW-1185">Reference proteome</keyword>
<comment type="catalytic activity">
    <reaction evidence="6">
        <text>a UDP-3-O-[(3R)-3-hydroxyacyl]-alpha-D-glucosamine + a (3R)-hydroxyacyl-[ACP] = a UDP-2-N,3-O-bis[(3R)-3-hydroxyacyl]-alpha-D-glucosamine + holo-[ACP] + H(+)</text>
        <dbReference type="Rhea" id="RHEA:53836"/>
        <dbReference type="Rhea" id="RHEA-COMP:9685"/>
        <dbReference type="Rhea" id="RHEA-COMP:9945"/>
        <dbReference type="ChEBI" id="CHEBI:15378"/>
        <dbReference type="ChEBI" id="CHEBI:64479"/>
        <dbReference type="ChEBI" id="CHEBI:78827"/>
        <dbReference type="ChEBI" id="CHEBI:137740"/>
        <dbReference type="ChEBI" id="CHEBI:137748"/>
        <dbReference type="EC" id="2.3.1.191"/>
    </reaction>
</comment>
<feature type="active site" description="Proton acceptor" evidence="6">
    <location>
        <position position="259"/>
    </location>
</feature>
<dbReference type="PANTHER" id="PTHR43378">
    <property type="entry name" value="UDP-3-O-ACYLGLUCOSAMINE N-ACYLTRANSFERASE"/>
    <property type="match status" value="1"/>
</dbReference>
<dbReference type="RefSeq" id="WP_151178026.1">
    <property type="nucleotide sequence ID" value="NZ_CP042906.1"/>
</dbReference>
<dbReference type="PANTHER" id="PTHR43378:SF2">
    <property type="entry name" value="UDP-3-O-ACYLGLUCOSAMINE N-ACYLTRANSFERASE 1, MITOCHONDRIAL-RELATED"/>
    <property type="match status" value="1"/>
</dbReference>
<comment type="similarity">
    <text evidence="6">Belongs to the transferase hexapeptide repeat family. LpxD subfamily.</text>
</comment>
<evidence type="ECO:0000256" key="4">
    <source>
        <dbReference type="ARBA" id="ARBA00023098"/>
    </source>
</evidence>
<dbReference type="InterPro" id="IPR007691">
    <property type="entry name" value="LpxD"/>
</dbReference>
<dbReference type="GO" id="GO:0016410">
    <property type="term" value="F:N-acyltransferase activity"/>
    <property type="evidence" value="ECO:0007669"/>
    <property type="project" value="InterPro"/>
</dbReference>
<dbReference type="NCBIfam" id="NF002060">
    <property type="entry name" value="PRK00892.1"/>
    <property type="match status" value="1"/>
</dbReference>
<dbReference type="Proteomes" id="UP000326202">
    <property type="component" value="Chromosome"/>
</dbReference>
<dbReference type="SUPFAM" id="SSF51161">
    <property type="entry name" value="Trimeric LpxA-like enzymes"/>
    <property type="match status" value="1"/>
</dbReference>
<dbReference type="CDD" id="cd03352">
    <property type="entry name" value="LbH_LpxD"/>
    <property type="match status" value="1"/>
</dbReference>
<protein>
    <recommendedName>
        <fullName evidence="6">UDP-3-O-acylglucosamine N-acyltransferase</fullName>
        <ecNumber evidence="6">2.3.1.191</ecNumber>
    </recommendedName>
</protein>
<keyword evidence="4 6" id="KW-0443">Lipid metabolism</keyword>
<dbReference type="InterPro" id="IPR011004">
    <property type="entry name" value="Trimer_LpxA-like_sf"/>
</dbReference>
<comment type="function">
    <text evidence="6">Catalyzes the N-acylation of UDP-3-O-acylglucosamine using 3-hydroxyacyl-ACP as the acyl donor. Is involved in the biosynthesis of lipid A, a phosphorylated glycolipid that anchors the lipopolysaccharide to the outer membrane of the cell.</text>
</comment>
<sequence length="368" mass="38108">MPRHRLDALASQIGGRCEGDGSIEVDRPCEPADAGSALDLPLIFSTEALGKLKPGGACAALAVEGLALPPGRFSGLIRVARPRYALAKLLPLFLLTIRPEPGIHPMAIVHATARVAPDVAVGPFTQIGADVEIAAGCVLDGNVTVGERSRLGAGCRLHGGVRLGPDVVLGDRVILHFNVCLGADGFSYATPEPGSIEASAVGSRVQARNHAIERIPSLGRVVIGDDVEIGANSAVDRGTVGDTVILRGTKIDDLVMIGHNCRIGEDCLIAGQVGIAGSCQIGNRVVLGGQVGIADHVTLGDDTMVMASSGVGRDVGPGMVVGGTPALPRQQFFEQLLGLARLKRIAEEIGGLAERVRGLERSKDRPET</sequence>
<proteinExistence type="inferred from homology"/>
<dbReference type="GO" id="GO:0103118">
    <property type="term" value="F:UDP-3-O-[(3R)-3-hydroxyacyl]-glucosamine N-acyltransferase activity"/>
    <property type="evidence" value="ECO:0007669"/>
    <property type="project" value="UniProtKB-EC"/>
</dbReference>
<keyword evidence="6" id="KW-0677">Repeat</keyword>
<dbReference type="HAMAP" id="MF_00523">
    <property type="entry name" value="LpxD"/>
    <property type="match status" value="1"/>
</dbReference>
<evidence type="ECO:0000256" key="3">
    <source>
        <dbReference type="ARBA" id="ARBA00022679"/>
    </source>
</evidence>
<dbReference type="Pfam" id="PF00132">
    <property type="entry name" value="Hexapep"/>
    <property type="match status" value="2"/>
</dbReference>
<name>A0A5J6MKD9_9PROT</name>
<dbReference type="OrthoDB" id="9784739at2"/>
<dbReference type="Gene3D" id="3.40.1390.10">
    <property type="entry name" value="MurE/MurF, N-terminal domain"/>
    <property type="match status" value="1"/>
</dbReference>
<dbReference type="EC" id="2.3.1.191" evidence="6"/>
<keyword evidence="1 6" id="KW-0444">Lipid biosynthesis</keyword>
<evidence type="ECO:0000313" key="7">
    <source>
        <dbReference type="EMBL" id="QEX17809.1"/>
    </source>
</evidence>
<keyword evidence="2 6" id="KW-0441">Lipid A biosynthesis</keyword>
<accession>A0A5J6MKD9</accession>
<dbReference type="UniPathway" id="UPA00973"/>
<reference evidence="7 8" key="1">
    <citation type="submission" date="2019-08" db="EMBL/GenBank/DDBJ databases">
        <title>Hyperibacter terrae gen. nov., sp. nov. and Hyperibacter viscosus sp. nov., two new members in the family Rhodospirillaceae isolated from the rhizosphere of Hypericum perforatum.</title>
        <authorList>
            <person name="Noviana Z."/>
        </authorList>
    </citation>
    <scope>NUCLEOTIDE SEQUENCE [LARGE SCALE GENOMIC DNA]</scope>
    <source>
        <strain evidence="7 8">R5913</strain>
    </source>
</reference>
<evidence type="ECO:0000313" key="8">
    <source>
        <dbReference type="Proteomes" id="UP000326202"/>
    </source>
</evidence>